<dbReference type="InterPro" id="IPR029058">
    <property type="entry name" value="AB_hydrolase_fold"/>
</dbReference>
<protein>
    <submittedName>
        <fullName evidence="4">Dienelactone hydrolase</fullName>
    </submittedName>
</protein>
<dbReference type="Gene3D" id="3.40.50.1820">
    <property type="entry name" value="alpha/beta hydrolase"/>
    <property type="match status" value="1"/>
</dbReference>
<dbReference type="Pfam" id="PF00326">
    <property type="entry name" value="Peptidase_S9"/>
    <property type="match status" value="1"/>
</dbReference>
<dbReference type="PROSITE" id="PS51257">
    <property type="entry name" value="PROKAR_LIPOPROTEIN"/>
    <property type="match status" value="1"/>
</dbReference>
<dbReference type="PANTHER" id="PTHR22946">
    <property type="entry name" value="DIENELACTONE HYDROLASE DOMAIN-CONTAINING PROTEIN-RELATED"/>
    <property type="match status" value="1"/>
</dbReference>
<dbReference type="GO" id="GO:0008236">
    <property type="term" value="F:serine-type peptidase activity"/>
    <property type="evidence" value="ECO:0007669"/>
    <property type="project" value="InterPro"/>
</dbReference>
<dbReference type="GO" id="GO:0052689">
    <property type="term" value="F:carboxylic ester hydrolase activity"/>
    <property type="evidence" value="ECO:0007669"/>
    <property type="project" value="UniProtKB-ARBA"/>
</dbReference>
<evidence type="ECO:0000259" key="3">
    <source>
        <dbReference type="Pfam" id="PF00326"/>
    </source>
</evidence>
<evidence type="ECO:0000256" key="2">
    <source>
        <dbReference type="SAM" id="SignalP"/>
    </source>
</evidence>
<evidence type="ECO:0000256" key="1">
    <source>
        <dbReference type="ARBA" id="ARBA00022801"/>
    </source>
</evidence>
<dbReference type="EMBL" id="FOSQ01000009">
    <property type="protein sequence ID" value="SFK86890.1"/>
    <property type="molecule type" value="Genomic_DNA"/>
</dbReference>
<feature type="signal peptide" evidence="2">
    <location>
        <begin position="1"/>
        <end position="20"/>
    </location>
</feature>
<dbReference type="GO" id="GO:0006508">
    <property type="term" value="P:proteolysis"/>
    <property type="evidence" value="ECO:0007669"/>
    <property type="project" value="InterPro"/>
</dbReference>
<evidence type="ECO:0000313" key="5">
    <source>
        <dbReference type="Proteomes" id="UP000199473"/>
    </source>
</evidence>
<dbReference type="InterPro" id="IPR001375">
    <property type="entry name" value="Peptidase_S9_cat"/>
</dbReference>
<name>A0A1I4D217_9PROT</name>
<organism evidence="4 5">
    <name type="scientific">Falsiroseomonas stagni DSM 19981</name>
    <dbReference type="NCBI Taxonomy" id="1123062"/>
    <lineage>
        <taxon>Bacteria</taxon>
        <taxon>Pseudomonadati</taxon>
        <taxon>Pseudomonadota</taxon>
        <taxon>Alphaproteobacteria</taxon>
        <taxon>Acetobacterales</taxon>
        <taxon>Roseomonadaceae</taxon>
        <taxon>Falsiroseomonas</taxon>
    </lineage>
</organism>
<dbReference type="OrthoDB" id="7839439at2"/>
<feature type="domain" description="Peptidase S9 prolyl oligopeptidase catalytic" evidence="3">
    <location>
        <begin position="79"/>
        <end position="173"/>
    </location>
</feature>
<dbReference type="SUPFAM" id="SSF53474">
    <property type="entry name" value="alpha/beta-Hydrolases"/>
    <property type="match status" value="1"/>
</dbReference>
<feature type="chain" id="PRO_5011722211" evidence="2">
    <location>
        <begin position="21"/>
        <end position="285"/>
    </location>
</feature>
<dbReference type="PANTHER" id="PTHR22946:SF9">
    <property type="entry name" value="POLYKETIDE TRANSFERASE AF380"/>
    <property type="match status" value="1"/>
</dbReference>
<gene>
    <name evidence="4" type="ORF">SAMN02745775_10943</name>
</gene>
<keyword evidence="2" id="KW-0732">Signal</keyword>
<dbReference type="AlphaFoldDB" id="A0A1I4D217"/>
<dbReference type="Proteomes" id="UP000199473">
    <property type="component" value="Unassembled WGS sequence"/>
</dbReference>
<sequence length="285" mass="29649">MRLSALFLLLVLAGCAAAPAGREEVHAVPVPGAFQSIVVKLCRPGVPGVVPLAVINHGSPAQAAERARARVAECGSEAVTWFTRRGFAVLLPLRRGYGESGGDWAEGYGRCADPFYAPAGRETARDIRTAIDFAIALPDIRPEGVLVVGQSAGGWGAIALAAEDPAMVGAVINMAGGRGGWAQGRPNTNCRPERLVSAAGDYGRTARLPMLWVYTANDSFFDADLALAMHQAFTAAGGAAELEMLGPFGRDGHSLFFGPGGSATWGPVVEAFLTANGYAPRSATR</sequence>
<accession>A0A1I4D217</accession>
<proteinExistence type="predicted"/>
<reference evidence="4 5" key="1">
    <citation type="submission" date="2016-10" db="EMBL/GenBank/DDBJ databases">
        <authorList>
            <person name="de Groot N.N."/>
        </authorList>
    </citation>
    <scope>NUCLEOTIDE SEQUENCE [LARGE SCALE GENOMIC DNA]</scope>
    <source>
        <strain evidence="4 5">DSM 19981</strain>
    </source>
</reference>
<keyword evidence="5" id="KW-1185">Reference proteome</keyword>
<dbReference type="InterPro" id="IPR050261">
    <property type="entry name" value="FrsA_esterase"/>
</dbReference>
<keyword evidence="1 4" id="KW-0378">Hydrolase</keyword>
<dbReference type="RefSeq" id="WP_139226114.1">
    <property type="nucleotide sequence ID" value="NZ_FOSQ01000009.1"/>
</dbReference>
<evidence type="ECO:0000313" key="4">
    <source>
        <dbReference type="EMBL" id="SFK86890.1"/>
    </source>
</evidence>
<dbReference type="STRING" id="1123062.SAMN02745775_10943"/>